<feature type="compositionally biased region" description="Basic and acidic residues" evidence="1">
    <location>
        <begin position="29"/>
        <end position="40"/>
    </location>
</feature>
<feature type="region of interest" description="Disordered" evidence="1">
    <location>
        <begin position="290"/>
        <end position="310"/>
    </location>
</feature>
<feature type="transmembrane region" description="Helical" evidence="2">
    <location>
        <begin position="178"/>
        <end position="200"/>
    </location>
</feature>
<dbReference type="eggNOG" id="ENOG502ZQCY">
    <property type="taxonomic scope" value="Bacteria"/>
</dbReference>
<feature type="transmembrane region" description="Helical" evidence="2">
    <location>
        <begin position="105"/>
        <end position="126"/>
    </location>
</feature>
<protein>
    <submittedName>
        <fullName evidence="3">Uncharacterized protein</fullName>
    </submittedName>
</protein>
<gene>
    <name evidence="3" type="ORF">JCM7686_2544</name>
</gene>
<accession>S5XWF9</accession>
<keyword evidence="2" id="KW-0812">Transmembrane</keyword>
<dbReference type="KEGG" id="pami:JCM7686_2544"/>
<feature type="compositionally biased region" description="Low complexity" evidence="1">
    <location>
        <begin position="13"/>
        <end position="26"/>
    </location>
</feature>
<evidence type="ECO:0000313" key="4">
    <source>
        <dbReference type="Proteomes" id="UP000015480"/>
    </source>
</evidence>
<evidence type="ECO:0000256" key="1">
    <source>
        <dbReference type="SAM" id="MobiDB-lite"/>
    </source>
</evidence>
<keyword evidence="2" id="KW-1133">Transmembrane helix</keyword>
<keyword evidence="2" id="KW-0472">Membrane</keyword>
<proteinExistence type="predicted"/>
<dbReference type="EMBL" id="CP006650">
    <property type="protein sequence ID" value="AGT09612.1"/>
    <property type="molecule type" value="Genomic_DNA"/>
</dbReference>
<reference evidence="3 4" key="1">
    <citation type="journal article" date="2014" name="BMC Genomics">
        <title>Architecture and functions of a multipartite genome of the methylotrophic bacterium Paracoccus aminophilus JCM 7686, containing primary and secondary chromids.</title>
        <authorList>
            <person name="Dziewit L."/>
            <person name="Czarnecki J."/>
            <person name="Wibberg D."/>
            <person name="Radlinska M."/>
            <person name="Mrozek P."/>
            <person name="Szymczak M."/>
            <person name="Schluter A."/>
            <person name="Puhler A."/>
            <person name="Bartosik D."/>
        </authorList>
    </citation>
    <scope>NUCLEOTIDE SEQUENCE [LARGE SCALE GENOMIC DNA]</scope>
    <source>
        <strain evidence="3">JCM 7686</strain>
    </source>
</reference>
<organism evidence="3 4">
    <name type="scientific">Paracoccus aminophilus JCM 7686</name>
    <dbReference type="NCBI Taxonomy" id="1367847"/>
    <lineage>
        <taxon>Bacteria</taxon>
        <taxon>Pseudomonadati</taxon>
        <taxon>Pseudomonadota</taxon>
        <taxon>Alphaproteobacteria</taxon>
        <taxon>Rhodobacterales</taxon>
        <taxon>Paracoccaceae</taxon>
        <taxon>Paracoccus</taxon>
    </lineage>
</organism>
<dbReference type="AlphaFoldDB" id="S5XWF9"/>
<dbReference type="HOGENOM" id="CLU_896723_0_0_5"/>
<dbReference type="PATRIC" id="fig|1367847.3.peg.2548"/>
<keyword evidence="4" id="KW-1185">Reference proteome</keyword>
<name>S5XWF9_PARAH</name>
<feature type="region of interest" description="Disordered" evidence="1">
    <location>
        <begin position="1"/>
        <end position="94"/>
    </location>
</feature>
<evidence type="ECO:0000256" key="2">
    <source>
        <dbReference type="SAM" id="Phobius"/>
    </source>
</evidence>
<feature type="compositionally biased region" description="Low complexity" evidence="1">
    <location>
        <begin position="74"/>
        <end position="84"/>
    </location>
</feature>
<dbReference type="Proteomes" id="UP000015480">
    <property type="component" value="Chromosome"/>
</dbReference>
<evidence type="ECO:0000313" key="3">
    <source>
        <dbReference type="EMBL" id="AGT09612.1"/>
    </source>
</evidence>
<sequence length="310" mass="33428">MLTRPKSPKPTMATSGALASASAIASDPCRSDVERPRDRGAFSLRGAARQNQPGHRRHGPRAAPSLHHAKPSHHASSPLPTTSRSPHRRRSLLTDACPPKPARPWYAFLVPLVIFASGLPIVYKLFGRSFLPAPDWAAQMQVAALVVGVICAYGVIWLDARVPPEVNKGKPLGRMTKVAVCLLGFFFGRMLVLVSFPFVMTLALGQPIGMVYVVQSAKGGDGKCPRHIVLEELPPVFHRLCSYPEEARANLAPGSRIFVTGTGSSFGIFPEGFHIVDAKLDAELRKAAGMDEQEAGDIDPRALGPIRLSP</sequence>
<feature type="transmembrane region" description="Helical" evidence="2">
    <location>
        <begin position="138"/>
        <end position="158"/>
    </location>
</feature>